<sequence length="112" mass="13211">MSRFSKDLLKTYFEPWDNVKEAIAQMYEENEPLRVEQMEQSIQQYIQLLEYGGTEVNNQTGKNEYILLPLNGTERLEFIKKQIHSRYAFVQLSALFDETRKKAARLSVTNKS</sequence>
<feature type="domain" description="YpoC-like" evidence="1">
    <location>
        <begin position="9"/>
        <end position="111"/>
    </location>
</feature>
<evidence type="ECO:0000313" key="2">
    <source>
        <dbReference type="EMBL" id="AOV08041.1"/>
    </source>
</evidence>
<evidence type="ECO:0000313" key="3">
    <source>
        <dbReference type="Proteomes" id="UP000185746"/>
    </source>
</evidence>
<dbReference type="Proteomes" id="UP000185746">
    <property type="component" value="Chromosome"/>
</dbReference>
<dbReference type="EMBL" id="CP017560">
    <property type="protein sequence ID" value="AOV08041.1"/>
    <property type="molecule type" value="Genomic_DNA"/>
</dbReference>
<keyword evidence="3" id="KW-1185">Reference proteome</keyword>
<organism evidence="2 3">
    <name type="scientific">Sporosarcina ureilytica</name>
    <dbReference type="NCBI Taxonomy" id="298596"/>
    <lineage>
        <taxon>Bacteria</taxon>
        <taxon>Bacillati</taxon>
        <taxon>Bacillota</taxon>
        <taxon>Bacilli</taxon>
        <taxon>Bacillales</taxon>
        <taxon>Caryophanaceae</taxon>
        <taxon>Sporosarcina</taxon>
    </lineage>
</organism>
<dbReference type="Pfam" id="PF21747">
    <property type="entry name" value="YpoC"/>
    <property type="match status" value="1"/>
</dbReference>
<accession>A0A1D8JH59</accession>
<protein>
    <recommendedName>
        <fullName evidence="1">YpoC-like domain-containing protein</fullName>
    </recommendedName>
</protein>
<name>A0A1D8JH59_9BACL</name>
<reference evidence="2 3" key="1">
    <citation type="submission" date="2016-09" db="EMBL/GenBank/DDBJ databases">
        <title>Complete genome sequence of the Lysinibacillus sphaericus LMG 22257, a specie of Bacillus with ureolytic activity that can effectively biodeposit calcium carbonate.</title>
        <authorList>
            <person name="Yan W."/>
        </authorList>
    </citation>
    <scope>NUCLEOTIDE SEQUENCE [LARGE SCALE GENOMIC DNA]</scope>
    <source>
        <strain evidence="2 3">LMG 22257</strain>
    </source>
</reference>
<dbReference type="RefSeq" id="WP_075528185.1">
    <property type="nucleotide sequence ID" value="NZ_CP017560.1"/>
</dbReference>
<dbReference type="InterPro" id="IPR048427">
    <property type="entry name" value="YpoC"/>
</dbReference>
<gene>
    <name evidence="2" type="ORF">BI350_11170</name>
</gene>
<evidence type="ECO:0000259" key="1">
    <source>
        <dbReference type="Pfam" id="PF21747"/>
    </source>
</evidence>
<dbReference type="AlphaFoldDB" id="A0A1D8JH59"/>
<dbReference type="KEGG" id="surl:BI350_11170"/>
<proteinExistence type="predicted"/>